<comment type="pathway">
    <text evidence="1">Carbohydrate metabolism; hexose metabolism.</text>
</comment>
<dbReference type="Proteomes" id="UP000664288">
    <property type="component" value="Unassembled WGS sequence"/>
</dbReference>
<dbReference type="SUPFAM" id="SSF74650">
    <property type="entry name" value="Galactose mutarotase-like"/>
    <property type="match status" value="1"/>
</dbReference>
<keyword evidence="3" id="KW-0413">Isomerase</keyword>
<dbReference type="InterPro" id="IPR047215">
    <property type="entry name" value="Galactose_mutarotase-like"/>
</dbReference>
<evidence type="ECO:0000256" key="4">
    <source>
        <dbReference type="ARBA" id="ARBA00023277"/>
    </source>
</evidence>
<dbReference type="PIRSF" id="PIRSF005096">
    <property type="entry name" value="GALM"/>
    <property type="match status" value="1"/>
</dbReference>
<evidence type="ECO:0000256" key="2">
    <source>
        <dbReference type="ARBA" id="ARBA00006206"/>
    </source>
</evidence>
<dbReference type="Gene3D" id="2.70.98.10">
    <property type="match status" value="1"/>
</dbReference>
<evidence type="ECO:0000256" key="1">
    <source>
        <dbReference type="ARBA" id="ARBA00005028"/>
    </source>
</evidence>
<comment type="similarity">
    <text evidence="2">Belongs to the aldose epimerase family.</text>
</comment>
<comment type="caution">
    <text evidence="5">The sequence shown here is derived from an EMBL/GenBank/DDBJ whole genome shotgun (WGS) entry which is preliminary data.</text>
</comment>
<organism evidence="5 6">
    <name type="scientific">Jiella sonneratiae</name>
    <dbReference type="NCBI Taxonomy" id="2816856"/>
    <lineage>
        <taxon>Bacteria</taxon>
        <taxon>Pseudomonadati</taxon>
        <taxon>Pseudomonadota</taxon>
        <taxon>Alphaproteobacteria</taxon>
        <taxon>Hyphomicrobiales</taxon>
        <taxon>Aurantimonadaceae</taxon>
        <taxon>Jiella</taxon>
    </lineage>
</organism>
<protein>
    <submittedName>
        <fullName evidence="5">Galactose mutarotase</fullName>
    </submittedName>
</protein>
<keyword evidence="4" id="KW-0119">Carbohydrate metabolism</keyword>
<gene>
    <name evidence="5" type="ORF">J1C47_11895</name>
</gene>
<dbReference type="PANTHER" id="PTHR10091">
    <property type="entry name" value="ALDOSE-1-EPIMERASE"/>
    <property type="match status" value="1"/>
</dbReference>
<dbReference type="PANTHER" id="PTHR10091:SF0">
    <property type="entry name" value="GALACTOSE MUTAROTASE"/>
    <property type="match status" value="1"/>
</dbReference>
<dbReference type="InterPro" id="IPR011013">
    <property type="entry name" value="Gal_mutarotase_sf_dom"/>
</dbReference>
<dbReference type="CDD" id="cd09019">
    <property type="entry name" value="galactose_mutarotase_like"/>
    <property type="match status" value="1"/>
</dbReference>
<evidence type="ECO:0000256" key="3">
    <source>
        <dbReference type="ARBA" id="ARBA00023235"/>
    </source>
</evidence>
<sequence length="309" mass="32702">MTVAILSLGASITSITPRGAGHSMVLGLPDEGYGAANRSYLGASVGRYANRIAAGRFDLGGRSFSLPVNDGPNHLHGGPGGFSSRNWSTVEATASRLVLALTSEDGDEGYPGTLRATATFTVFDGDTLEIAYQAVTDRPTVANLTSHLYFNLSGGGDILDHVLSVAAGHYLPVGPTTLPTGEIAAVGGRPFDFRNGRRLAARPPGLDHNFCLASHRSTDLRPAARLEADRSGWAVELTTTEPGLQVYDGHKFDGSQRDATGRPLETLAGLALEPQIWPDAPNRPGFPSALLLPGETYCAVSRYRFIDRS</sequence>
<evidence type="ECO:0000313" key="5">
    <source>
        <dbReference type="EMBL" id="MBO0904346.1"/>
    </source>
</evidence>
<keyword evidence="6" id="KW-1185">Reference proteome</keyword>
<reference evidence="5 6" key="1">
    <citation type="submission" date="2021-03" db="EMBL/GenBank/DDBJ databases">
        <title>Whole genome sequence of Jiella sp. MQZ13P-4.</title>
        <authorList>
            <person name="Tuo L."/>
        </authorList>
    </citation>
    <scope>NUCLEOTIDE SEQUENCE [LARGE SCALE GENOMIC DNA]</scope>
    <source>
        <strain evidence="5 6">MQZ13P-4</strain>
    </source>
</reference>
<dbReference type="InterPro" id="IPR014718">
    <property type="entry name" value="GH-type_carb-bd"/>
</dbReference>
<dbReference type="Pfam" id="PF01263">
    <property type="entry name" value="Aldose_epim"/>
    <property type="match status" value="1"/>
</dbReference>
<dbReference type="NCBIfam" id="NF008277">
    <property type="entry name" value="PRK11055.1"/>
    <property type="match status" value="1"/>
</dbReference>
<dbReference type="InterPro" id="IPR008183">
    <property type="entry name" value="Aldose_1/G6P_1-epimerase"/>
</dbReference>
<accession>A0ABS3J6X4</accession>
<proteinExistence type="inferred from homology"/>
<dbReference type="EMBL" id="JAFMPY010000010">
    <property type="protein sequence ID" value="MBO0904346.1"/>
    <property type="molecule type" value="Genomic_DNA"/>
</dbReference>
<evidence type="ECO:0000313" key="6">
    <source>
        <dbReference type="Proteomes" id="UP000664288"/>
    </source>
</evidence>
<dbReference type="InterPro" id="IPR015443">
    <property type="entry name" value="Aldose_1-epimerase"/>
</dbReference>
<name>A0ABS3J6X4_9HYPH</name>